<dbReference type="EMBL" id="MAHX01000013">
    <property type="protein sequence ID" value="OPC65884.1"/>
    <property type="molecule type" value="Genomic_DNA"/>
</dbReference>
<protein>
    <recommendedName>
        <fullName evidence="3">WG repeat-containing protein</fullName>
    </recommendedName>
</protein>
<proteinExistence type="predicted"/>
<evidence type="ECO:0000313" key="1">
    <source>
        <dbReference type="EMBL" id="OPC65884.1"/>
    </source>
</evidence>
<name>A0A1T3MMT2_9FLAO</name>
<gene>
    <name evidence="1" type="ORF">BAZ10_01195</name>
</gene>
<dbReference type="PANTHER" id="PTHR37841:SF1">
    <property type="entry name" value="DUF3298 DOMAIN-CONTAINING PROTEIN"/>
    <property type="match status" value="1"/>
</dbReference>
<comment type="caution">
    <text evidence="1">The sequence shown here is derived from an EMBL/GenBank/DDBJ whole genome shotgun (WGS) entry which is preliminary data.</text>
</comment>
<dbReference type="Proteomes" id="UP000190813">
    <property type="component" value="Unassembled WGS sequence"/>
</dbReference>
<dbReference type="RefSeq" id="WP_078771487.1">
    <property type="nucleotide sequence ID" value="NZ_CBCSBR010000006.1"/>
</dbReference>
<evidence type="ECO:0008006" key="3">
    <source>
        <dbReference type="Google" id="ProtNLM"/>
    </source>
</evidence>
<organism evidence="1 2">
    <name type="scientific">Elizabethkingia occulta</name>
    <dbReference type="NCBI Taxonomy" id="1867263"/>
    <lineage>
        <taxon>Bacteria</taxon>
        <taxon>Pseudomonadati</taxon>
        <taxon>Bacteroidota</taxon>
        <taxon>Flavobacteriia</taxon>
        <taxon>Flavobacteriales</taxon>
        <taxon>Weeksellaceae</taxon>
        <taxon>Elizabethkingia</taxon>
    </lineage>
</organism>
<dbReference type="Pfam" id="PF14903">
    <property type="entry name" value="WG_beta_rep"/>
    <property type="match status" value="3"/>
</dbReference>
<evidence type="ECO:0000313" key="2">
    <source>
        <dbReference type="Proteomes" id="UP000190813"/>
    </source>
</evidence>
<keyword evidence="2" id="KW-1185">Reference proteome</keyword>
<dbReference type="AlphaFoldDB" id="A0A1T3MMT2"/>
<sequence>MQIKSLLAFLIITIILGSCSSKGIEDIETKADYIQSRSGMSQSQLKEQLDKDAKFIKSVIDTANSVELSGSFSMSGKVSGSGTGAVRDTAKAFGLGSPDSIRKDFNDIKEVNAIQSFRLPASGFSFNPLKKMQKIDAYDIKYKVNKIFEGNKEIKPENLKLKQPDSIGVTASYSFPIAYDTLVISKSNLKEATYKGTKIEIDKFDGQSAEISIPIEIGSKIIGQQGVTSDGVLVATSNYSSFPSTGISNQVLGELQKMLNTLKKAGGEANKEATVKDLQELSEKAFTYKNKLQQLTKDIDEFAKADEKKLSFGKIMRIIEEFTKKYKDLIAPKTSKIELGFPAEVEKIYFYVATKEEILSKDLMASSLIKPEGNEVFFDEKSDRYGIIDKNSNIIIPATYEQLERKDNLYFTNRIDTIETSYFLDLKNKKLEKLPDGMSYKRTLNNDFSLFNNKEDYTGVLKNNKDEIIPFKYDDITMAGNVFIAKATKRGRPYYDFYSIKGKKLETPFTKEVSTTEGSPNIVIKGKDNKYGVIDENGKLTVEMKPNELRSIGQNMIAYRELPTKGMEYIDLEKLGIMTGDGKIISQPQYSYVGNFSSGLAPVAIYDSGNSPYFYINIKGQPVFNYKFDEAYPFYKGYALILSSGEYYLIDTKGNKVLTFPGGADYKADIISHPTAHYNINGQYYDYKGNPVKL</sequence>
<dbReference type="PROSITE" id="PS51257">
    <property type="entry name" value="PROKAR_LIPOPROTEIN"/>
    <property type="match status" value="1"/>
</dbReference>
<dbReference type="InterPro" id="IPR032774">
    <property type="entry name" value="WG_beta_rep"/>
</dbReference>
<accession>A0A1T3MMT2</accession>
<dbReference type="PANTHER" id="PTHR37841">
    <property type="entry name" value="GLR2918 PROTEIN"/>
    <property type="match status" value="1"/>
</dbReference>
<reference evidence="1 2" key="1">
    <citation type="submission" date="2016-06" db="EMBL/GenBank/DDBJ databases">
        <title>Revisiting the taxonomy of the Elizabethkingia Genus based on Whole-Genome Sequencing, Optical Mapping, and MALDI-TOF.</title>
        <authorList>
            <person name="Nicholson A.C."/>
        </authorList>
    </citation>
    <scope>NUCLEOTIDE SEQUENCE [LARGE SCALE GENOMIC DNA]</scope>
    <source>
        <strain evidence="1 2">G4070</strain>
    </source>
</reference>